<reference evidence="1" key="1">
    <citation type="submission" date="2021-07" db="EMBL/GenBank/DDBJ databases">
        <authorList>
            <person name="Durling M."/>
        </authorList>
    </citation>
    <scope>NUCLEOTIDE SEQUENCE</scope>
</reference>
<dbReference type="GO" id="GO:0006198">
    <property type="term" value="P:cAMP catabolic process"/>
    <property type="evidence" value="ECO:0007669"/>
    <property type="project" value="InterPro"/>
</dbReference>
<comment type="caution">
    <text evidence="1">The sequence shown here is derived from an EMBL/GenBank/DDBJ whole genome shotgun (WGS) entry which is preliminary data.</text>
</comment>
<name>A0A9N9LZC8_9HELO</name>
<evidence type="ECO:0008006" key="3">
    <source>
        <dbReference type="Google" id="ProtNLM"/>
    </source>
</evidence>
<dbReference type="PANTHER" id="PTHR28283:SF1">
    <property type="entry name" value="3',5'-CYCLIC-NUCLEOTIDE PHOSPHODIESTERASE 1"/>
    <property type="match status" value="1"/>
</dbReference>
<proteinExistence type="predicted"/>
<dbReference type="OrthoDB" id="258495at2759"/>
<dbReference type="GO" id="GO:0004115">
    <property type="term" value="F:3',5'-cyclic-AMP phosphodiesterase activity"/>
    <property type="evidence" value="ECO:0007669"/>
    <property type="project" value="InterPro"/>
</dbReference>
<organism evidence="1 2">
    <name type="scientific">Hymenoscyphus albidus</name>
    <dbReference type="NCBI Taxonomy" id="595503"/>
    <lineage>
        <taxon>Eukaryota</taxon>
        <taxon>Fungi</taxon>
        <taxon>Dikarya</taxon>
        <taxon>Ascomycota</taxon>
        <taxon>Pezizomycotina</taxon>
        <taxon>Leotiomycetes</taxon>
        <taxon>Helotiales</taxon>
        <taxon>Helotiaceae</taxon>
        <taxon>Hymenoscyphus</taxon>
    </lineage>
</organism>
<accession>A0A9N9LZC8</accession>
<sequence>MDALAMDKKAKPKPKGQETITAQATPKLQMGPRMQVIVLGAGGGPFEDGATSMLVRSTSKDWTINCLLAVDAGCHLAAMARIIEEHTKSDSKRPITLKAGPFQGLTLPHINKNANALHITKELVQTFVITHPHLDHTSGFIFATAGMDFKRQKKLAALPSTLQAFRQFIFNGIIWPNLSDQHAGVKLVSYYELTDGGEPTIEDGGYVTLAEGLDVMAMRITHGNCRLQHFSHTMKGDAEKGWSYPISTTISTTGAPRDSKTQTPTASGYKPEFNTFSTRDDECPVDSTAVFIRDVASKQEILIFGDVEPDTISIRPLNKYVWEKAAPKIVAGRLKAIFIESSFTDAKEDDYLFGHLTPKYIFQELKSLAAMVQVLGGPPNNSKKRKRLVSGKTTNSAYDGPLSGIKVIIIHVKDQIFDGPDPRVTILEELKAHEEREKLGAQFFVSESGDSFYI</sequence>
<dbReference type="CDD" id="cd07735">
    <property type="entry name" value="class_II_PDE_MBL-fold"/>
    <property type="match status" value="1"/>
</dbReference>
<dbReference type="Gene3D" id="3.60.15.10">
    <property type="entry name" value="Ribonuclease Z/Hydroxyacylglutathione hydrolase-like"/>
    <property type="match status" value="1"/>
</dbReference>
<dbReference type="PIRSF" id="PIRSF000962">
    <property type="entry name" value="Cyc_nuc_PDEase"/>
    <property type="match status" value="1"/>
</dbReference>
<dbReference type="InterPro" id="IPR000396">
    <property type="entry name" value="Pdiesterase2"/>
</dbReference>
<evidence type="ECO:0000313" key="1">
    <source>
        <dbReference type="EMBL" id="CAG8981249.1"/>
    </source>
</evidence>
<dbReference type="EMBL" id="CAJVRM010000462">
    <property type="protein sequence ID" value="CAG8981249.1"/>
    <property type="molecule type" value="Genomic_DNA"/>
</dbReference>
<dbReference type="Pfam" id="PF02112">
    <property type="entry name" value="PDEase_II"/>
    <property type="match status" value="1"/>
</dbReference>
<dbReference type="GO" id="GO:1902660">
    <property type="term" value="P:negative regulation of glucose mediated signaling pathway"/>
    <property type="evidence" value="ECO:0007669"/>
    <property type="project" value="TreeGrafter"/>
</dbReference>
<gene>
    <name evidence="1" type="ORF">HYALB_00003847</name>
</gene>
<dbReference type="InterPro" id="IPR036866">
    <property type="entry name" value="RibonucZ/Hydroxyglut_hydro"/>
</dbReference>
<dbReference type="SUPFAM" id="SSF56281">
    <property type="entry name" value="Metallo-hydrolase/oxidoreductase"/>
    <property type="match status" value="1"/>
</dbReference>
<keyword evidence="2" id="KW-1185">Reference proteome</keyword>
<dbReference type="PRINTS" id="PR00388">
    <property type="entry name" value="PDIESTERASE2"/>
</dbReference>
<dbReference type="Proteomes" id="UP000701801">
    <property type="component" value="Unassembled WGS sequence"/>
</dbReference>
<dbReference type="PANTHER" id="PTHR28283">
    <property type="entry name" value="3',5'-CYCLIC-NUCLEOTIDE PHOSPHODIESTERASE 1"/>
    <property type="match status" value="1"/>
</dbReference>
<evidence type="ECO:0000313" key="2">
    <source>
        <dbReference type="Proteomes" id="UP000701801"/>
    </source>
</evidence>
<dbReference type="GO" id="GO:0047555">
    <property type="term" value="F:3',5'-cyclic-GMP phosphodiesterase activity"/>
    <property type="evidence" value="ECO:0007669"/>
    <property type="project" value="TreeGrafter"/>
</dbReference>
<protein>
    <recommendedName>
        <fullName evidence="3">3',5'-cyclic-nucleotide phosphodiesterase</fullName>
    </recommendedName>
</protein>
<dbReference type="AlphaFoldDB" id="A0A9N9LZC8"/>